<feature type="signal peptide" evidence="7">
    <location>
        <begin position="1"/>
        <end position="26"/>
    </location>
</feature>
<protein>
    <submittedName>
        <fullName evidence="8">S1/P1 nuclease</fullName>
    </submittedName>
</protein>
<dbReference type="RefSeq" id="WP_342628327.1">
    <property type="nucleotide sequence ID" value="NZ_CP152276.1"/>
</dbReference>
<dbReference type="EMBL" id="CP152276">
    <property type="protein sequence ID" value="XAE42666.1"/>
    <property type="molecule type" value="Genomic_DNA"/>
</dbReference>
<evidence type="ECO:0000256" key="5">
    <source>
        <dbReference type="ARBA" id="ARBA00023157"/>
    </source>
</evidence>
<evidence type="ECO:0000256" key="6">
    <source>
        <dbReference type="ARBA" id="ARBA00023180"/>
    </source>
</evidence>
<dbReference type="PANTHER" id="PTHR33146:SF26">
    <property type="entry name" value="ENDONUCLEASE 4"/>
    <property type="match status" value="1"/>
</dbReference>
<keyword evidence="7" id="KW-0732">Signal</keyword>
<dbReference type="Gene3D" id="1.10.575.10">
    <property type="entry name" value="P1 Nuclease"/>
    <property type="match status" value="1"/>
</dbReference>
<evidence type="ECO:0000313" key="9">
    <source>
        <dbReference type="Proteomes" id="UP001449795"/>
    </source>
</evidence>
<accession>A0ABZ3D4I6</accession>
<dbReference type="SUPFAM" id="SSF48537">
    <property type="entry name" value="Phospholipase C/P1 nuclease"/>
    <property type="match status" value="1"/>
</dbReference>
<dbReference type="Proteomes" id="UP001449795">
    <property type="component" value="Chromosome"/>
</dbReference>
<keyword evidence="3" id="KW-0255">Endonuclease</keyword>
<keyword evidence="1" id="KW-0540">Nuclease</keyword>
<dbReference type="InterPro" id="IPR008947">
    <property type="entry name" value="PLipase_C/P1_nuclease_dom_sf"/>
</dbReference>
<gene>
    <name evidence="8" type="ORF">AAC691_20870</name>
</gene>
<evidence type="ECO:0000313" key="8">
    <source>
        <dbReference type="EMBL" id="XAE42666.1"/>
    </source>
</evidence>
<dbReference type="Pfam" id="PF02265">
    <property type="entry name" value="S1-P1_nuclease"/>
    <property type="match status" value="1"/>
</dbReference>
<proteinExistence type="predicted"/>
<keyword evidence="9" id="KW-1185">Reference proteome</keyword>
<keyword evidence="2" id="KW-0479">Metal-binding</keyword>
<organism evidence="8 9">
    <name type="scientific">Nguyenibacter vanlangensis</name>
    <dbReference type="NCBI Taxonomy" id="1216886"/>
    <lineage>
        <taxon>Bacteria</taxon>
        <taxon>Pseudomonadati</taxon>
        <taxon>Pseudomonadota</taxon>
        <taxon>Alphaproteobacteria</taxon>
        <taxon>Acetobacterales</taxon>
        <taxon>Acetobacteraceae</taxon>
        <taxon>Nguyenibacter</taxon>
    </lineage>
</organism>
<keyword evidence="6" id="KW-0325">Glycoprotein</keyword>
<evidence type="ECO:0000256" key="2">
    <source>
        <dbReference type="ARBA" id="ARBA00022723"/>
    </source>
</evidence>
<evidence type="ECO:0000256" key="1">
    <source>
        <dbReference type="ARBA" id="ARBA00022722"/>
    </source>
</evidence>
<dbReference type="CDD" id="cd11010">
    <property type="entry name" value="S1-P1_nuclease"/>
    <property type="match status" value="1"/>
</dbReference>
<dbReference type="InterPro" id="IPR003154">
    <property type="entry name" value="S1/P1nuclease"/>
</dbReference>
<keyword evidence="5" id="KW-1015">Disulfide bond</keyword>
<evidence type="ECO:0000256" key="3">
    <source>
        <dbReference type="ARBA" id="ARBA00022759"/>
    </source>
</evidence>
<keyword evidence="4" id="KW-0378">Hydrolase</keyword>
<sequence>MTIRMVLGCAALVMGLGAGAARPALAWGGNGHAIVADIAEARLSPAAARQVGDLLALEGHRTMDQIASWPDSIGHIPPERGGAPETLPWHYVDIDVAAPGYATADCPDGNCVVARLPDLLRVLGDARAPRAKRLAALKWVVHLVGDIHQPLHAAERDHDKGGNMVKVSYFGETRNGHLNLHSLWDEGILEHETGLTTGPHYAIDLARARQEAAILNDAITPGQAAAWAPQGLPGSLGPVVAAWANESHALARDVVYADLPHAGNGPGIAPGIALGAPYDQAAWPVIQVRLEQAGVRLADMLNAALPATASAPVRAR</sequence>
<dbReference type="PANTHER" id="PTHR33146">
    <property type="entry name" value="ENDONUCLEASE 4"/>
    <property type="match status" value="1"/>
</dbReference>
<evidence type="ECO:0000256" key="4">
    <source>
        <dbReference type="ARBA" id="ARBA00022801"/>
    </source>
</evidence>
<name>A0ABZ3D4I6_9PROT</name>
<reference evidence="8 9" key="1">
    <citation type="submission" date="2024-04" db="EMBL/GenBank/DDBJ databases">
        <title>Complete genome sequence of Nguyenibacter vanlangesis HBCM-1154, a strain capable of nitrogen fixation, IAA production, and phosphorus solubilization isolated from sugarcane soil.</title>
        <authorList>
            <person name="MY HANH P."/>
        </authorList>
    </citation>
    <scope>NUCLEOTIDE SEQUENCE [LARGE SCALE GENOMIC DNA]</scope>
    <source>
        <strain evidence="8 9">HBCM 1154</strain>
    </source>
</reference>
<feature type="chain" id="PRO_5046567742" evidence="7">
    <location>
        <begin position="27"/>
        <end position="316"/>
    </location>
</feature>
<evidence type="ECO:0000256" key="7">
    <source>
        <dbReference type="SAM" id="SignalP"/>
    </source>
</evidence>